<dbReference type="Pfam" id="PF04979">
    <property type="entry name" value="IPP-2"/>
    <property type="match status" value="1"/>
</dbReference>
<dbReference type="Proteomes" id="UP000652761">
    <property type="component" value="Unassembled WGS sequence"/>
</dbReference>
<accession>A0A843TXI6</accession>
<feature type="compositionally biased region" description="Basic and acidic residues" evidence="1">
    <location>
        <begin position="255"/>
        <end position="266"/>
    </location>
</feature>
<feature type="compositionally biased region" description="Acidic residues" evidence="1">
    <location>
        <begin position="173"/>
        <end position="187"/>
    </location>
</feature>
<dbReference type="SUPFAM" id="SSF52058">
    <property type="entry name" value="L domain-like"/>
    <property type="match status" value="1"/>
</dbReference>
<evidence type="ECO:0000313" key="2">
    <source>
        <dbReference type="EMBL" id="MQL74044.1"/>
    </source>
</evidence>
<feature type="compositionally biased region" description="Polar residues" evidence="1">
    <location>
        <begin position="156"/>
        <end position="172"/>
    </location>
</feature>
<protein>
    <recommendedName>
        <fullName evidence="4">Protein phosphatase inhibitor 2</fullName>
    </recommendedName>
</protein>
<feature type="compositionally biased region" description="Polar residues" evidence="1">
    <location>
        <begin position="236"/>
        <end position="247"/>
    </location>
</feature>
<feature type="non-terminal residue" evidence="2">
    <location>
        <position position="266"/>
    </location>
</feature>
<keyword evidence="3" id="KW-1185">Reference proteome</keyword>
<dbReference type="GO" id="GO:0009966">
    <property type="term" value="P:regulation of signal transduction"/>
    <property type="evidence" value="ECO:0007669"/>
    <property type="project" value="InterPro"/>
</dbReference>
<reference evidence="2" key="1">
    <citation type="submission" date="2017-07" db="EMBL/GenBank/DDBJ databases">
        <title>Taro Niue Genome Assembly and Annotation.</title>
        <authorList>
            <person name="Atibalentja N."/>
            <person name="Keating K."/>
            <person name="Fields C.J."/>
        </authorList>
    </citation>
    <scope>NUCLEOTIDE SEQUENCE</scope>
    <source>
        <strain evidence="2">Niue_2</strain>
        <tissue evidence="2">Leaf</tissue>
    </source>
</reference>
<dbReference type="InterPro" id="IPR007062">
    <property type="entry name" value="PPI-2"/>
</dbReference>
<dbReference type="PANTHER" id="PTHR12398">
    <property type="entry name" value="PROTEIN PHOSPHATASE INHIBITOR"/>
    <property type="match status" value="1"/>
</dbReference>
<evidence type="ECO:0000256" key="1">
    <source>
        <dbReference type="SAM" id="MobiDB-lite"/>
    </source>
</evidence>
<feature type="region of interest" description="Disordered" evidence="1">
    <location>
        <begin position="156"/>
        <end position="266"/>
    </location>
</feature>
<dbReference type="GO" id="GO:0004864">
    <property type="term" value="F:protein phosphatase inhibitor activity"/>
    <property type="evidence" value="ECO:0007669"/>
    <property type="project" value="InterPro"/>
</dbReference>
<evidence type="ECO:0008006" key="4">
    <source>
        <dbReference type="Google" id="ProtNLM"/>
    </source>
</evidence>
<dbReference type="InterPro" id="IPR032675">
    <property type="entry name" value="LRR_dom_sf"/>
</dbReference>
<gene>
    <name evidence="2" type="ORF">Taro_006406</name>
</gene>
<comment type="caution">
    <text evidence="2">The sequence shown here is derived from an EMBL/GenBank/DDBJ whole genome shotgun (WGS) entry which is preliminary data.</text>
</comment>
<dbReference type="Gene3D" id="3.80.10.10">
    <property type="entry name" value="Ribonuclease Inhibitor"/>
    <property type="match status" value="1"/>
</dbReference>
<feature type="compositionally biased region" description="Basic and acidic residues" evidence="1">
    <location>
        <begin position="202"/>
        <end position="213"/>
    </location>
</feature>
<dbReference type="OrthoDB" id="551302at2759"/>
<dbReference type="EMBL" id="NMUH01000189">
    <property type="protein sequence ID" value="MQL74044.1"/>
    <property type="molecule type" value="Genomic_DNA"/>
</dbReference>
<organism evidence="2 3">
    <name type="scientific">Colocasia esculenta</name>
    <name type="common">Wild taro</name>
    <name type="synonym">Arum esculentum</name>
    <dbReference type="NCBI Taxonomy" id="4460"/>
    <lineage>
        <taxon>Eukaryota</taxon>
        <taxon>Viridiplantae</taxon>
        <taxon>Streptophyta</taxon>
        <taxon>Embryophyta</taxon>
        <taxon>Tracheophyta</taxon>
        <taxon>Spermatophyta</taxon>
        <taxon>Magnoliopsida</taxon>
        <taxon>Liliopsida</taxon>
        <taxon>Araceae</taxon>
        <taxon>Aroideae</taxon>
        <taxon>Colocasieae</taxon>
        <taxon>Colocasia</taxon>
    </lineage>
</organism>
<dbReference type="AlphaFoldDB" id="A0A843TXI6"/>
<evidence type="ECO:0000313" key="3">
    <source>
        <dbReference type="Proteomes" id="UP000652761"/>
    </source>
</evidence>
<sequence>LLCATSTTCRGQGDTCNNERVYKLSLPSLSDGGIISPYLSNCTNLQSVHLSSNALDGPIPPDLQSIVKRRSPQAQSLSANGQQPRKEGAMVRVRWNEANLNEIEINKPVRQKITEPKTPYHPMMDEDGSVSPIRDFNGCIGDVAHAEAIRNALSDVASSSKTNSRTNGSWTSSEDEAESMEQDEDSETERQQLSFREHRRAHYDEFRKVKELLGKGTLPDDDETDVDKGPGKNKGLCNSTSSVTSGVQGIELEEVEKPPEEHPGEV</sequence>
<name>A0A843TXI6_COLES</name>
<dbReference type="PANTHER" id="PTHR12398:SF20">
    <property type="entry name" value="PROTEIN PHOSPHATASE 1 REGULATORY INHIBITOR SUBUNIT 2"/>
    <property type="match status" value="1"/>
</dbReference>
<proteinExistence type="predicted"/>